<sequence length="261" mass="29340">MRTKILAFACILLAGIALSNTTSVVRAEETVTTGSAIETKDKEESIGEKDTLSEEKDADTGAKKVEEIEVEEDETPRGEAEDKKVVSNKKNNKKTVKKAVKTAKVHKLTKIDKVTKVDKKTKDVIKYTDEEFRILVCVTFLEAGNQSYKGKLATANAVINRVLSKKFPNSIKSVVYQKYAGRYQFALCAPGGKLDRAMKNYGKNTGWRAAYEKACIKVCKDALAGKTATDRKYHFFRLHYKGIENWKSDGVKIDDTYYYNY</sequence>
<feature type="chain" id="PRO_5038607513" description="Cell wall hydrolase SleB domain-containing protein" evidence="2">
    <location>
        <begin position="20"/>
        <end position="261"/>
    </location>
</feature>
<dbReference type="STRING" id="592026.GCWU0000282_002911"/>
<name>V2Y209_9FIRM</name>
<dbReference type="HOGENOM" id="CLU_1064322_0_0_9"/>
<feature type="region of interest" description="Disordered" evidence="1">
    <location>
        <begin position="36"/>
        <end position="91"/>
    </location>
</feature>
<feature type="signal peptide" evidence="2">
    <location>
        <begin position="1"/>
        <end position="19"/>
    </location>
</feature>
<dbReference type="InterPro" id="IPR042047">
    <property type="entry name" value="SleB_dom1"/>
</dbReference>
<reference evidence="4 5" key="1">
    <citation type="submission" date="2013-06" db="EMBL/GenBank/DDBJ databases">
        <authorList>
            <person name="Weinstock G."/>
            <person name="Sodergren E."/>
            <person name="Clifton S."/>
            <person name="Fulton L."/>
            <person name="Fulton B."/>
            <person name="Courtney L."/>
            <person name="Fronick C."/>
            <person name="Harrison M."/>
            <person name="Strong C."/>
            <person name="Farmer C."/>
            <person name="Delahaunty K."/>
            <person name="Markovic C."/>
            <person name="Hall O."/>
            <person name="Minx P."/>
            <person name="Tomlinson C."/>
            <person name="Mitreva M."/>
            <person name="Nelson J."/>
            <person name="Hou S."/>
            <person name="Wollam A."/>
            <person name="Pepin K.H."/>
            <person name="Johnson M."/>
            <person name="Bhonagiri V."/>
            <person name="Nash W.E."/>
            <person name="Warren W."/>
            <person name="Chinwalla A."/>
            <person name="Mardis E.R."/>
            <person name="Wilson R.K."/>
        </authorList>
    </citation>
    <scope>NUCLEOTIDE SEQUENCE [LARGE SCALE GENOMIC DNA]</scope>
    <source>
        <strain evidence="4 5">ATCC 51271</strain>
    </source>
</reference>
<proteinExistence type="predicted"/>
<keyword evidence="5" id="KW-1185">Reference proteome</keyword>
<gene>
    <name evidence="4" type="ORF">GCWU0000282_002911</name>
</gene>
<keyword evidence="2" id="KW-0732">Signal</keyword>
<dbReference type="Pfam" id="PF07486">
    <property type="entry name" value="Hydrolase_2"/>
    <property type="match status" value="1"/>
</dbReference>
<dbReference type="RefSeq" id="WP_023355754.1">
    <property type="nucleotide sequence ID" value="NZ_KI535370.1"/>
</dbReference>
<feature type="domain" description="Cell wall hydrolase SleB" evidence="3">
    <location>
        <begin position="146"/>
        <end position="250"/>
    </location>
</feature>
<evidence type="ECO:0000313" key="5">
    <source>
        <dbReference type="Proteomes" id="UP000018227"/>
    </source>
</evidence>
<dbReference type="eggNOG" id="COG3773">
    <property type="taxonomic scope" value="Bacteria"/>
</dbReference>
<feature type="compositionally biased region" description="Basic and acidic residues" evidence="1">
    <location>
        <begin position="75"/>
        <end position="85"/>
    </location>
</feature>
<evidence type="ECO:0000313" key="4">
    <source>
        <dbReference type="EMBL" id="ESL02092.1"/>
    </source>
</evidence>
<evidence type="ECO:0000259" key="3">
    <source>
        <dbReference type="Pfam" id="PF07486"/>
    </source>
</evidence>
<feature type="compositionally biased region" description="Basic and acidic residues" evidence="1">
    <location>
        <begin position="38"/>
        <end position="67"/>
    </location>
</feature>
<comment type="caution">
    <text evidence="4">The sequence shown here is derived from an EMBL/GenBank/DDBJ whole genome shotgun (WGS) entry which is preliminary data.</text>
</comment>
<dbReference type="EMBL" id="ACIL03000017">
    <property type="protein sequence ID" value="ESL02092.1"/>
    <property type="molecule type" value="Genomic_DNA"/>
</dbReference>
<evidence type="ECO:0000256" key="1">
    <source>
        <dbReference type="SAM" id="MobiDB-lite"/>
    </source>
</evidence>
<evidence type="ECO:0000256" key="2">
    <source>
        <dbReference type="SAM" id="SignalP"/>
    </source>
</evidence>
<dbReference type="GO" id="GO:0016787">
    <property type="term" value="F:hydrolase activity"/>
    <property type="evidence" value="ECO:0007669"/>
    <property type="project" value="InterPro"/>
</dbReference>
<accession>V2Y209</accession>
<protein>
    <recommendedName>
        <fullName evidence="3">Cell wall hydrolase SleB domain-containing protein</fullName>
    </recommendedName>
</protein>
<dbReference type="InterPro" id="IPR011105">
    <property type="entry name" value="Cell_wall_hydrolase_SleB"/>
</dbReference>
<dbReference type="Proteomes" id="UP000018227">
    <property type="component" value="Unassembled WGS sequence"/>
</dbReference>
<dbReference type="Gene3D" id="1.10.10.2520">
    <property type="entry name" value="Cell wall hydrolase SleB, domain 1"/>
    <property type="match status" value="1"/>
</dbReference>
<organism evidence="4 5">
    <name type="scientific">Catonella morbi ATCC 51271</name>
    <dbReference type="NCBI Taxonomy" id="592026"/>
    <lineage>
        <taxon>Bacteria</taxon>
        <taxon>Bacillati</taxon>
        <taxon>Bacillota</taxon>
        <taxon>Clostridia</taxon>
        <taxon>Lachnospirales</taxon>
        <taxon>Lachnospiraceae</taxon>
        <taxon>Catonella</taxon>
    </lineage>
</organism>
<dbReference type="OrthoDB" id="9785345at2"/>
<dbReference type="AlphaFoldDB" id="V2Y209"/>